<evidence type="ECO:0000256" key="4">
    <source>
        <dbReference type="ARBA" id="ARBA00022741"/>
    </source>
</evidence>
<evidence type="ECO:0000256" key="5">
    <source>
        <dbReference type="ARBA" id="ARBA00022801"/>
    </source>
</evidence>
<evidence type="ECO:0000256" key="3">
    <source>
        <dbReference type="ARBA" id="ARBA00022722"/>
    </source>
</evidence>
<dbReference type="Pfam" id="PF01934">
    <property type="entry name" value="HepT-like"/>
    <property type="match status" value="1"/>
</dbReference>
<organism evidence="6 7">
    <name type="scientific">Azorhizobium oxalatiphilum</name>
    <dbReference type="NCBI Taxonomy" id="980631"/>
    <lineage>
        <taxon>Bacteria</taxon>
        <taxon>Pseudomonadati</taxon>
        <taxon>Pseudomonadota</taxon>
        <taxon>Alphaproteobacteria</taxon>
        <taxon>Hyphomicrobiales</taxon>
        <taxon>Xanthobacteraceae</taxon>
        <taxon>Azorhizobium</taxon>
    </lineage>
</organism>
<dbReference type="InterPro" id="IPR051813">
    <property type="entry name" value="HepT_RNase_toxin"/>
</dbReference>
<keyword evidence="7" id="KW-1185">Reference proteome</keyword>
<dbReference type="GO" id="GO:0016787">
    <property type="term" value="F:hydrolase activity"/>
    <property type="evidence" value="ECO:0007669"/>
    <property type="project" value="UniProtKB-KW"/>
</dbReference>
<reference evidence="6" key="1">
    <citation type="journal article" date="2014" name="Int. J. Syst. Evol. Microbiol.">
        <title>Complete genome sequence of Corynebacterium casei LMG S-19264T (=DSM 44701T), isolated from a smear-ripened cheese.</title>
        <authorList>
            <consortium name="US DOE Joint Genome Institute (JGI-PGF)"/>
            <person name="Walter F."/>
            <person name="Albersmeier A."/>
            <person name="Kalinowski J."/>
            <person name="Ruckert C."/>
        </authorList>
    </citation>
    <scope>NUCLEOTIDE SEQUENCE</scope>
    <source>
        <strain evidence="6">CCM 7897</strain>
    </source>
</reference>
<protein>
    <submittedName>
        <fullName evidence="6">DUF86 domain-containing protein</fullName>
    </submittedName>
</protein>
<keyword evidence="2" id="KW-1277">Toxin-antitoxin system</keyword>
<evidence type="ECO:0000313" key="6">
    <source>
        <dbReference type="EMBL" id="GGF75004.1"/>
    </source>
</evidence>
<gene>
    <name evidence="6" type="ORF">GCM10007301_38580</name>
</gene>
<comment type="caution">
    <text evidence="6">The sequence shown here is derived from an EMBL/GenBank/DDBJ whole genome shotgun (WGS) entry which is preliminary data.</text>
</comment>
<keyword evidence="1" id="KW-0597">Phosphoprotein</keyword>
<keyword evidence="4" id="KW-0547">Nucleotide-binding</keyword>
<evidence type="ECO:0000256" key="2">
    <source>
        <dbReference type="ARBA" id="ARBA00022649"/>
    </source>
</evidence>
<evidence type="ECO:0000256" key="1">
    <source>
        <dbReference type="ARBA" id="ARBA00022553"/>
    </source>
</evidence>
<dbReference type="PANTHER" id="PTHR34139:SF1">
    <property type="entry name" value="RNASE MJ1380-RELATED"/>
    <property type="match status" value="1"/>
</dbReference>
<dbReference type="PANTHER" id="PTHR34139">
    <property type="entry name" value="UPF0331 PROTEIN MJ0127"/>
    <property type="match status" value="1"/>
</dbReference>
<dbReference type="GO" id="GO:0110001">
    <property type="term" value="C:toxin-antitoxin complex"/>
    <property type="evidence" value="ECO:0007669"/>
    <property type="project" value="InterPro"/>
</dbReference>
<keyword evidence="3" id="KW-0540">Nuclease</keyword>
<dbReference type="GO" id="GO:0000166">
    <property type="term" value="F:nucleotide binding"/>
    <property type="evidence" value="ECO:0007669"/>
    <property type="project" value="UniProtKB-KW"/>
</dbReference>
<dbReference type="RefSeq" id="WP_188581613.1">
    <property type="nucleotide sequence ID" value="NZ_BMCT01000006.1"/>
</dbReference>
<dbReference type="InterPro" id="IPR008201">
    <property type="entry name" value="HepT-like"/>
</dbReference>
<name>A0A917C9C8_9HYPH</name>
<reference evidence="6" key="2">
    <citation type="submission" date="2020-09" db="EMBL/GenBank/DDBJ databases">
        <authorList>
            <person name="Sun Q."/>
            <person name="Sedlacek I."/>
        </authorList>
    </citation>
    <scope>NUCLEOTIDE SEQUENCE</scope>
    <source>
        <strain evidence="6">CCM 7897</strain>
    </source>
</reference>
<accession>A0A917C9C8</accession>
<proteinExistence type="predicted"/>
<sequence length="117" mass="13687">MGEREIFRVRDMKQSIEDIRALLEGRSPDILVADRMVRAAYERFLEILSEASRHVPEAWKQEVAPDVPWRRIADLGNHLRHVYNRVDVAILWDIYAQQLDALEHAVDQILVRFAAEP</sequence>
<keyword evidence="5" id="KW-0378">Hydrolase</keyword>
<evidence type="ECO:0000313" key="7">
    <source>
        <dbReference type="Proteomes" id="UP000606044"/>
    </source>
</evidence>
<dbReference type="AlphaFoldDB" id="A0A917C9C8"/>
<dbReference type="EMBL" id="BMCT01000006">
    <property type="protein sequence ID" value="GGF75004.1"/>
    <property type="molecule type" value="Genomic_DNA"/>
</dbReference>
<dbReference type="Proteomes" id="UP000606044">
    <property type="component" value="Unassembled WGS sequence"/>
</dbReference>
<dbReference type="GO" id="GO:0004540">
    <property type="term" value="F:RNA nuclease activity"/>
    <property type="evidence" value="ECO:0007669"/>
    <property type="project" value="InterPro"/>
</dbReference>